<gene>
    <name evidence="1" type="ORF">EI547_08710</name>
</gene>
<organism evidence="1 2">
    <name type="scientific">Halomonas colorata</name>
    <dbReference type="NCBI Taxonomy" id="2742615"/>
    <lineage>
        <taxon>Bacteria</taxon>
        <taxon>Pseudomonadati</taxon>
        <taxon>Pseudomonadota</taxon>
        <taxon>Gammaproteobacteria</taxon>
        <taxon>Oceanospirillales</taxon>
        <taxon>Halomonadaceae</taxon>
        <taxon>Halomonas</taxon>
    </lineage>
</organism>
<protein>
    <submittedName>
        <fullName evidence="1">Uncharacterized protein</fullName>
    </submittedName>
</protein>
<dbReference type="EMBL" id="RRZB01000017">
    <property type="protein sequence ID" value="MBE0463535.1"/>
    <property type="molecule type" value="Genomic_DNA"/>
</dbReference>
<accession>A0ABR9FY15</accession>
<dbReference type="RefSeq" id="WP_192538053.1">
    <property type="nucleotide sequence ID" value="NZ_JABUZA010000018.1"/>
</dbReference>
<keyword evidence="2" id="KW-1185">Reference proteome</keyword>
<name>A0ABR9FY15_9GAMM</name>
<evidence type="ECO:0000313" key="1">
    <source>
        <dbReference type="EMBL" id="MBE0463535.1"/>
    </source>
</evidence>
<sequence length="92" mass="10757">MYFDYLEEREKNGSFYIVAVDTQSKKAYIINNTAIIQTTESSDGFKLAISVNPDRYVYREKLQSKKEMEDRTNEMSKLIMSADFKTNSIHRA</sequence>
<reference evidence="1 2" key="1">
    <citation type="submission" date="2020-07" db="EMBL/GenBank/DDBJ databases">
        <title>Halophilic bacteria isolated from french cheeses.</title>
        <authorList>
            <person name="Kothe C.I."/>
            <person name="Farah-Kraiem B."/>
            <person name="Renault P."/>
            <person name="Dridi B."/>
        </authorList>
    </citation>
    <scope>NUCLEOTIDE SEQUENCE [LARGE SCALE GENOMIC DNA]</scope>
    <source>
        <strain evidence="1 2">FME20</strain>
    </source>
</reference>
<dbReference type="Proteomes" id="UP001645038">
    <property type="component" value="Unassembled WGS sequence"/>
</dbReference>
<evidence type="ECO:0000313" key="2">
    <source>
        <dbReference type="Proteomes" id="UP001645038"/>
    </source>
</evidence>
<proteinExistence type="predicted"/>
<comment type="caution">
    <text evidence="1">The sequence shown here is derived from an EMBL/GenBank/DDBJ whole genome shotgun (WGS) entry which is preliminary data.</text>
</comment>